<dbReference type="Proteomes" id="UP001217918">
    <property type="component" value="Unassembled WGS sequence"/>
</dbReference>
<feature type="region of interest" description="Disordered" evidence="1">
    <location>
        <begin position="89"/>
        <end position="122"/>
    </location>
</feature>
<sequence>MAPALPGFPICLFFSQAHRDTAWPGVSNSLVPNSATYRKAKTRTMRAGEEVGLQPVHAAVAVAQRPPRGVAPLVEQVAEQKPLLCPARSRPATRAPCITGPRTAVGAGHRARSAAQPRRPSR</sequence>
<evidence type="ECO:0000313" key="2">
    <source>
        <dbReference type="EMBL" id="KAK2073421.1"/>
    </source>
</evidence>
<gene>
    <name evidence="2" type="ORF">P8C59_007706</name>
</gene>
<dbReference type="AlphaFoldDB" id="A0AAD9I9A1"/>
<dbReference type="EMBL" id="JAQQPM010000007">
    <property type="protein sequence ID" value="KAK2073421.1"/>
    <property type="molecule type" value="Genomic_DNA"/>
</dbReference>
<keyword evidence="3" id="KW-1185">Reference proteome</keyword>
<proteinExistence type="predicted"/>
<feature type="compositionally biased region" description="Low complexity" evidence="1">
    <location>
        <begin position="113"/>
        <end position="122"/>
    </location>
</feature>
<name>A0AAD9I9A1_9PEZI</name>
<organism evidence="2 3">
    <name type="scientific">Phyllachora maydis</name>
    <dbReference type="NCBI Taxonomy" id="1825666"/>
    <lineage>
        <taxon>Eukaryota</taxon>
        <taxon>Fungi</taxon>
        <taxon>Dikarya</taxon>
        <taxon>Ascomycota</taxon>
        <taxon>Pezizomycotina</taxon>
        <taxon>Sordariomycetes</taxon>
        <taxon>Sordariomycetidae</taxon>
        <taxon>Phyllachorales</taxon>
        <taxon>Phyllachoraceae</taxon>
        <taxon>Phyllachora</taxon>
    </lineage>
</organism>
<reference evidence="2" key="1">
    <citation type="journal article" date="2023" name="Mol. Plant Microbe Interact.">
        <title>Elucidating the Obligate Nature and Biological Capacity of an Invasive Fungal Corn Pathogen.</title>
        <authorList>
            <person name="MacCready J.S."/>
            <person name="Roggenkamp E.M."/>
            <person name="Gdanetz K."/>
            <person name="Chilvers M.I."/>
        </authorList>
    </citation>
    <scope>NUCLEOTIDE SEQUENCE</scope>
    <source>
        <strain evidence="2">PM02</strain>
    </source>
</reference>
<accession>A0AAD9I9A1</accession>
<evidence type="ECO:0000256" key="1">
    <source>
        <dbReference type="SAM" id="MobiDB-lite"/>
    </source>
</evidence>
<evidence type="ECO:0000313" key="3">
    <source>
        <dbReference type="Proteomes" id="UP001217918"/>
    </source>
</evidence>
<comment type="caution">
    <text evidence="2">The sequence shown here is derived from an EMBL/GenBank/DDBJ whole genome shotgun (WGS) entry which is preliminary data.</text>
</comment>
<protein>
    <submittedName>
        <fullName evidence="2">Uncharacterized protein</fullName>
    </submittedName>
</protein>